<dbReference type="AlphaFoldDB" id="A0A6N9NLL6"/>
<dbReference type="PROSITE" id="PS00600">
    <property type="entry name" value="AA_TRANSFER_CLASS_3"/>
    <property type="match status" value="1"/>
</dbReference>
<keyword evidence="6" id="KW-1185">Reference proteome</keyword>
<name>A0A6N9NLL6_9FLAO</name>
<evidence type="ECO:0000256" key="4">
    <source>
        <dbReference type="RuleBase" id="RU003560"/>
    </source>
</evidence>
<comment type="caution">
    <text evidence="5">The sequence shown here is derived from an EMBL/GenBank/DDBJ whole genome shotgun (WGS) entry which is preliminary data.</text>
</comment>
<proteinExistence type="inferred from homology"/>
<dbReference type="RefSeq" id="WP_160632422.1">
    <property type="nucleotide sequence ID" value="NZ_WWNE01000005.1"/>
</dbReference>
<dbReference type="PIRSF" id="PIRSF000521">
    <property type="entry name" value="Transaminase_4ab_Lys_Orn"/>
    <property type="match status" value="1"/>
</dbReference>
<dbReference type="InterPro" id="IPR049704">
    <property type="entry name" value="Aminotrans_3_PPA_site"/>
</dbReference>
<evidence type="ECO:0000313" key="6">
    <source>
        <dbReference type="Proteomes" id="UP000470771"/>
    </source>
</evidence>
<evidence type="ECO:0000256" key="1">
    <source>
        <dbReference type="ARBA" id="ARBA00001933"/>
    </source>
</evidence>
<dbReference type="GO" id="GO:0008483">
    <property type="term" value="F:transaminase activity"/>
    <property type="evidence" value="ECO:0007669"/>
    <property type="project" value="UniProtKB-KW"/>
</dbReference>
<keyword evidence="5" id="KW-0808">Transferase</keyword>
<dbReference type="InterPro" id="IPR015424">
    <property type="entry name" value="PyrdxlP-dep_Trfase"/>
</dbReference>
<gene>
    <name evidence="5" type="ORF">GQN54_05020</name>
</gene>
<accession>A0A6N9NLL6</accession>
<reference evidence="5 6" key="1">
    <citation type="submission" date="2019-12" db="EMBL/GenBank/DDBJ databases">
        <authorList>
            <person name="Zhao J."/>
        </authorList>
    </citation>
    <scope>NUCLEOTIDE SEQUENCE [LARGE SCALE GENOMIC DNA]</scope>
    <source>
        <strain evidence="5 6">S-15</strain>
    </source>
</reference>
<dbReference type="FunFam" id="3.40.640.10:FF:000004">
    <property type="entry name" value="Acetylornithine aminotransferase"/>
    <property type="match status" value="1"/>
</dbReference>
<dbReference type="EMBL" id="WWNE01000005">
    <property type="protein sequence ID" value="NBG65465.1"/>
    <property type="molecule type" value="Genomic_DNA"/>
</dbReference>
<dbReference type="InterPro" id="IPR050103">
    <property type="entry name" value="Class-III_PLP-dep_AT"/>
</dbReference>
<evidence type="ECO:0000313" key="5">
    <source>
        <dbReference type="EMBL" id="NBG65465.1"/>
    </source>
</evidence>
<keyword evidence="2 5" id="KW-0032">Aminotransferase</keyword>
<dbReference type="Proteomes" id="UP000470771">
    <property type="component" value="Unassembled WGS sequence"/>
</dbReference>
<dbReference type="InterPro" id="IPR005814">
    <property type="entry name" value="Aminotrans_3"/>
</dbReference>
<dbReference type="InterPro" id="IPR015421">
    <property type="entry name" value="PyrdxlP-dep_Trfase_major"/>
</dbReference>
<dbReference type="GO" id="GO:0042802">
    <property type="term" value="F:identical protein binding"/>
    <property type="evidence" value="ECO:0007669"/>
    <property type="project" value="TreeGrafter"/>
</dbReference>
<dbReference type="Gene3D" id="3.90.1150.10">
    <property type="entry name" value="Aspartate Aminotransferase, domain 1"/>
    <property type="match status" value="1"/>
</dbReference>
<dbReference type="SUPFAM" id="SSF53383">
    <property type="entry name" value="PLP-dependent transferases"/>
    <property type="match status" value="1"/>
</dbReference>
<dbReference type="Gene3D" id="3.40.640.10">
    <property type="entry name" value="Type I PLP-dependent aspartate aminotransferase-like (Major domain)"/>
    <property type="match status" value="1"/>
</dbReference>
<comment type="cofactor">
    <cofactor evidence="1">
        <name>pyridoxal 5'-phosphate</name>
        <dbReference type="ChEBI" id="CHEBI:597326"/>
    </cofactor>
</comment>
<evidence type="ECO:0000256" key="3">
    <source>
        <dbReference type="ARBA" id="ARBA00022898"/>
    </source>
</evidence>
<protein>
    <submittedName>
        <fullName evidence="5">Aminotransferase class III-fold pyridoxal phosphate-dependent enzyme</fullName>
    </submittedName>
</protein>
<dbReference type="CDD" id="cd00610">
    <property type="entry name" value="OAT_like"/>
    <property type="match status" value="1"/>
</dbReference>
<dbReference type="PANTHER" id="PTHR11986">
    <property type="entry name" value="AMINOTRANSFERASE CLASS III"/>
    <property type="match status" value="1"/>
</dbReference>
<dbReference type="GO" id="GO:0030170">
    <property type="term" value="F:pyridoxal phosphate binding"/>
    <property type="evidence" value="ECO:0007669"/>
    <property type="project" value="InterPro"/>
</dbReference>
<comment type="similarity">
    <text evidence="4">Belongs to the class-III pyridoxal-phosphate-dependent aminotransferase family.</text>
</comment>
<sequence length="396" mass="43214">MSNSKEIFYKNLAQTTPFALGYEISHAEGSTIYTTDGRAILDFISGIGVSSLGHGHPAIKKAVIDQVEKHMHVMVYGEFIQESQSKLGEELSRVLPQEIDSYYFVNSGTEAIEGALKLAKRATGRQQIIAFERAYHGSTHGALSVGGNKAKQTPFLPLLPNIDRIQLNNLSDLEKITTETACVILETIQGDAGVRIPDYHYMQALRKRCSEVGTLLILDEIQSGIGRTGKFLAFEHFDIVPDIITMGKALGGGMPIGCFASRKELMEQLSDHPMLGHITTFGGHPVVCAAAAAGLKVLREENLIAGVQAKADKIASLLVHPCIKEVRYKGLMIAVDLDSEERVQKVVDDCLKNGLLTFWFLSTAYSFRLAPPLNISEEDLEKGCAIILAAIEKTAN</sequence>
<evidence type="ECO:0000256" key="2">
    <source>
        <dbReference type="ARBA" id="ARBA00022576"/>
    </source>
</evidence>
<keyword evidence="3 4" id="KW-0663">Pyridoxal phosphate</keyword>
<dbReference type="Pfam" id="PF00202">
    <property type="entry name" value="Aminotran_3"/>
    <property type="match status" value="1"/>
</dbReference>
<dbReference type="InterPro" id="IPR015422">
    <property type="entry name" value="PyrdxlP-dep_Trfase_small"/>
</dbReference>
<organism evidence="5 6">
    <name type="scientific">Acidiluteibacter ferrifornacis</name>
    <dbReference type="NCBI Taxonomy" id="2692424"/>
    <lineage>
        <taxon>Bacteria</taxon>
        <taxon>Pseudomonadati</taxon>
        <taxon>Bacteroidota</taxon>
        <taxon>Flavobacteriia</taxon>
        <taxon>Flavobacteriales</taxon>
        <taxon>Cryomorphaceae</taxon>
        <taxon>Acidiluteibacter</taxon>
    </lineage>
</organism>